<protein>
    <submittedName>
        <fullName evidence="2">PhzF family phenazine biosynthesis protein</fullName>
    </submittedName>
</protein>
<dbReference type="InterPro" id="IPR003719">
    <property type="entry name" value="Phenazine_PhzF-like"/>
</dbReference>
<keyword evidence="3" id="KW-1185">Reference proteome</keyword>
<dbReference type="PANTHER" id="PTHR13774">
    <property type="entry name" value="PHENAZINE BIOSYNTHESIS PROTEIN"/>
    <property type="match status" value="1"/>
</dbReference>
<dbReference type="PIRSF" id="PIRSF016184">
    <property type="entry name" value="PhzC_PhzF"/>
    <property type="match status" value="1"/>
</dbReference>
<evidence type="ECO:0000313" key="2">
    <source>
        <dbReference type="EMBL" id="WCT55796.1"/>
    </source>
</evidence>
<dbReference type="GO" id="GO:0016853">
    <property type="term" value="F:isomerase activity"/>
    <property type="evidence" value="ECO:0007669"/>
    <property type="project" value="TreeGrafter"/>
</dbReference>
<name>A0AAX3M0V6_9BACL</name>
<dbReference type="EMBL" id="CP117416">
    <property type="protein sequence ID" value="WCT55796.1"/>
    <property type="molecule type" value="Genomic_DNA"/>
</dbReference>
<evidence type="ECO:0000313" key="3">
    <source>
        <dbReference type="Proteomes" id="UP001220509"/>
    </source>
</evidence>
<dbReference type="KEGG" id="pka:PQ456_22040"/>
<gene>
    <name evidence="2" type="ORF">PQ456_22040</name>
</gene>
<dbReference type="NCBIfam" id="TIGR00654">
    <property type="entry name" value="PhzF_family"/>
    <property type="match status" value="1"/>
</dbReference>
<dbReference type="Gene3D" id="3.10.310.10">
    <property type="entry name" value="Diaminopimelate Epimerase, Chain A, domain 1"/>
    <property type="match status" value="2"/>
</dbReference>
<sequence length="300" mass="32830">MRNIRVYHVDAFTDQPFTGNTAGVVLDAEQLTGEEMQQIAKELNLSESIFLLPSDQTGIDYKVRYFTPTDEIPFCGHATIGLTWLLATELGLSQQQDGVVLGTGAGAIPVVWHQEEGRVQRVEMTQITPQIKALPVDLQAISEMVGVPVDAIDPAYPIQLSHTGNWHLLIPVHSQQAIDQATPDLIALSKHNKEYQIATTHLFTFTPDAEDDYDLYTRDFAPAIGIAEDPVTGAANGALTGYLYLNHMIPQDQITQLKIAQGRAIGRPGFLYVQAIPNGEHPIIKVAGTAKITIRGTLDI</sequence>
<dbReference type="Pfam" id="PF02567">
    <property type="entry name" value="PhzC-PhzF"/>
    <property type="match status" value="1"/>
</dbReference>
<accession>A0AAX3M0V6</accession>
<dbReference type="AlphaFoldDB" id="A0AAX3M0V6"/>
<dbReference type="SUPFAM" id="SSF54506">
    <property type="entry name" value="Diaminopimelate epimerase-like"/>
    <property type="match status" value="1"/>
</dbReference>
<organism evidence="2 3">
    <name type="scientific">Paenibacillus kyungheensis</name>
    <dbReference type="NCBI Taxonomy" id="1452732"/>
    <lineage>
        <taxon>Bacteria</taxon>
        <taxon>Bacillati</taxon>
        <taxon>Bacillota</taxon>
        <taxon>Bacilli</taxon>
        <taxon>Bacillales</taxon>
        <taxon>Paenibacillaceae</taxon>
        <taxon>Paenibacillus</taxon>
    </lineage>
</organism>
<dbReference type="GO" id="GO:0005737">
    <property type="term" value="C:cytoplasm"/>
    <property type="evidence" value="ECO:0007669"/>
    <property type="project" value="TreeGrafter"/>
</dbReference>
<reference evidence="2 3" key="1">
    <citation type="submission" date="2023-02" db="EMBL/GenBank/DDBJ databases">
        <title>Genome sequence of Paenibacillus kyungheensis KACC 18744.</title>
        <authorList>
            <person name="Kim S."/>
            <person name="Heo J."/>
            <person name="Kwon S.-W."/>
        </authorList>
    </citation>
    <scope>NUCLEOTIDE SEQUENCE [LARGE SCALE GENOMIC DNA]</scope>
    <source>
        <strain evidence="2 3">KACC 18744</strain>
    </source>
</reference>
<evidence type="ECO:0000256" key="1">
    <source>
        <dbReference type="PIRSR" id="PIRSR016184-1"/>
    </source>
</evidence>
<feature type="active site" evidence="1">
    <location>
        <position position="47"/>
    </location>
</feature>
<proteinExistence type="predicted"/>
<dbReference type="RefSeq" id="WP_273614146.1">
    <property type="nucleotide sequence ID" value="NZ_CP117416.1"/>
</dbReference>
<dbReference type="Proteomes" id="UP001220509">
    <property type="component" value="Chromosome"/>
</dbReference>